<proteinExistence type="predicted"/>
<keyword evidence="1" id="KW-0812">Transmembrane</keyword>
<sequence>MLQCCWTFHTQSLVSQKAALSLCSGFLCRGLLTVVNLVLTVLSFGSQLHSFWLWTCVCVMHLRKITFKQMCLKSHC</sequence>
<evidence type="ECO:0000313" key="2">
    <source>
        <dbReference type="EMBL" id="EEW08763.1"/>
    </source>
</evidence>
<keyword evidence="1" id="KW-0472">Membrane</keyword>
<accession>D2Y907</accession>
<feature type="transmembrane region" description="Helical" evidence="1">
    <location>
        <begin position="26"/>
        <end position="45"/>
    </location>
</feature>
<protein>
    <submittedName>
        <fullName evidence="2">Uncharacterized protein</fullName>
    </submittedName>
</protein>
<dbReference type="Proteomes" id="UP000004827">
    <property type="component" value="Unassembled WGS sequence"/>
</dbReference>
<evidence type="ECO:0000256" key="1">
    <source>
        <dbReference type="SAM" id="Phobius"/>
    </source>
</evidence>
<gene>
    <name evidence="2" type="ORF">VMB_00040</name>
</gene>
<comment type="caution">
    <text evidence="2">The sequence shown here is derived from an EMBL/GenBank/DDBJ whole genome shotgun (WGS) entry which is preliminary data.</text>
</comment>
<dbReference type="AlphaFoldDB" id="D2Y907"/>
<dbReference type="EMBL" id="ACYU01000004">
    <property type="protein sequence ID" value="EEW08763.1"/>
    <property type="molecule type" value="Genomic_DNA"/>
</dbReference>
<organism evidence="2 3">
    <name type="scientific">Vibrio mimicus VM603</name>
    <dbReference type="NCBI Taxonomy" id="671074"/>
    <lineage>
        <taxon>Bacteria</taxon>
        <taxon>Pseudomonadati</taxon>
        <taxon>Pseudomonadota</taxon>
        <taxon>Gammaproteobacteria</taxon>
        <taxon>Vibrionales</taxon>
        <taxon>Vibrionaceae</taxon>
        <taxon>Vibrio</taxon>
    </lineage>
</organism>
<evidence type="ECO:0000313" key="3">
    <source>
        <dbReference type="Proteomes" id="UP000004827"/>
    </source>
</evidence>
<name>D2Y907_VIBMI</name>
<keyword evidence="1" id="KW-1133">Transmembrane helix</keyword>
<reference evidence="2 3" key="1">
    <citation type="journal article" date="2009" name="BMC Evol. Biol.">
        <title>Genomic taxonomy of Vibrios.</title>
        <authorList>
            <person name="Thompson C.C."/>
            <person name="Vicente A.C."/>
            <person name="Souza R.C."/>
            <person name="Vasconcelos A.T."/>
            <person name="Vesth T."/>
            <person name="Alves N.Jr."/>
            <person name="Ussery D.W."/>
            <person name="Iida T."/>
            <person name="Thompson F.L."/>
        </authorList>
    </citation>
    <scope>NUCLEOTIDE SEQUENCE [LARGE SCALE GENOMIC DNA]</scope>
    <source>
        <strain evidence="2 3">VM603</strain>
    </source>
</reference>